<feature type="region of interest" description="Disordered" evidence="1">
    <location>
        <begin position="1"/>
        <end position="44"/>
    </location>
</feature>
<feature type="compositionally biased region" description="Basic and acidic residues" evidence="1">
    <location>
        <begin position="1"/>
        <end position="11"/>
    </location>
</feature>
<reference evidence="2 3" key="1">
    <citation type="submission" date="2019-04" db="EMBL/GenBank/DDBJ databases">
        <title>Chromosome genome assembly for Takifugu flavidus.</title>
        <authorList>
            <person name="Xiao S."/>
        </authorList>
    </citation>
    <scope>NUCLEOTIDE SEQUENCE [LARGE SCALE GENOMIC DNA]</scope>
    <source>
        <strain evidence="2">HTHZ2018</strain>
        <tissue evidence="2">Muscle</tissue>
    </source>
</reference>
<dbReference type="Proteomes" id="UP000324091">
    <property type="component" value="Chromosome 19"/>
</dbReference>
<name>A0A5C6NNJ2_9TELE</name>
<proteinExistence type="predicted"/>
<dbReference type="EMBL" id="RHFK02000011">
    <property type="protein sequence ID" value="TWW69172.1"/>
    <property type="molecule type" value="Genomic_DNA"/>
</dbReference>
<comment type="caution">
    <text evidence="2">The sequence shown here is derived from an EMBL/GenBank/DDBJ whole genome shotgun (WGS) entry which is preliminary data.</text>
</comment>
<organism evidence="2 3">
    <name type="scientific">Takifugu flavidus</name>
    <name type="common">sansaifugu</name>
    <dbReference type="NCBI Taxonomy" id="433684"/>
    <lineage>
        <taxon>Eukaryota</taxon>
        <taxon>Metazoa</taxon>
        <taxon>Chordata</taxon>
        <taxon>Craniata</taxon>
        <taxon>Vertebrata</taxon>
        <taxon>Euteleostomi</taxon>
        <taxon>Actinopterygii</taxon>
        <taxon>Neopterygii</taxon>
        <taxon>Teleostei</taxon>
        <taxon>Neoteleostei</taxon>
        <taxon>Acanthomorphata</taxon>
        <taxon>Eupercaria</taxon>
        <taxon>Tetraodontiformes</taxon>
        <taxon>Tetradontoidea</taxon>
        <taxon>Tetraodontidae</taxon>
        <taxon>Takifugu</taxon>
    </lineage>
</organism>
<feature type="region of interest" description="Disordered" evidence="1">
    <location>
        <begin position="182"/>
        <end position="202"/>
    </location>
</feature>
<evidence type="ECO:0000313" key="2">
    <source>
        <dbReference type="EMBL" id="TWW69172.1"/>
    </source>
</evidence>
<evidence type="ECO:0000256" key="1">
    <source>
        <dbReference type="SAM" id="MobiDB-lite"/>
    </source>
</evidence>
<dbReference type="SUPFAM" id="SSF58038">
    <property type="entry name" value="SNARE fusion complex"/>
    <property type="match status" value="1"/>
</dbReference>
<accession>A0A5C6NNJ2</accession>
<dbReference type="AlphaFoldDB" id="A0A5C6NNJ2"/>
<keyword evidence="3" id="KW-1185">Reference proteome</keyword>
<gene>
    <name evidence="2" type="ORF">D4764_19G0009710</name>
</gene>
<dbReference type="Gene3D" id="1.20.5.110">
    <property type="match status" value="1"/>
</dbReference>
<sequence>MADDADMRNELSDMQQRADQLADEIRRESERCSGISPDPSGIGGIAWGGNEVGGAKGELSLESTRRMLQLVEESKDAGIRTLVMLDEQGAVHKCLPPPSVLLRVPPDSPNTFRRGTPGREFYKLNQKSRAAAAEASWRSDLPQVGSGREIWASKVPSVSLVQDCWTLLLICMTSATTAPLFRHREGSVSPPPPSSEPPSDME</sequence>
<protein>
    <submittedName>
        <fullName evidence="2">Synaptosomal-associated protein 25-B</fullName>
    </submittedName>
</protein>
<evidence type="ECO:0000313" key="3">
    <source>
        <dbReference type="Proteomes" id="UP000324091"/>
    </source>
</evidence>